<reference evidence="1 2" key="1">
    <citation type="submission" date="2024-05" db="EMBL/GenBank/DDBJ databases">
        <authorList>
            <person name="Wallberg A."/>
        </authorList>
    </citation>
    <scope>NUCLEOTIDE SEQUENCE [LARGE SCALE GENOMIC DNA]</scope>
</reference>
<dbReference type="Pfam" id="PF00400">
    <property type="entry name" value="WD40"/>
    <property type="match status" value="1"/>
</dbReference>
<gene>
    <name evidence="1" type="ORF">MNOR_LOCUS29342</name>
</gene>
<dbReference type="PANTHER" id="PTHR13950:SF9">
    <property type="entry name" value="RABCONNECTIN-3A"/>
    <property type="match status" value="1"/>
</dbReference>
<sequence length="231" mass="25607">GSGPVMFDIGSGSGVEGPDQGEPVWDCIWRCVTSVPTILMSFSHDGTLFATAAANDRLVKIWYDNKHMIIPAKPGEGTNLAADLTKQTRAKASFSYIYLPHPSAVKGFTWRTTSKYMPKGSVSNMLVTSCRDNICRIWVETILPDDGLVSLQQLDPVASQNPRFRTHRHKQKFMQRLKHIRACYQMRKQVKSGGSFMMGGMPTDPLPTVPSTYSVHDYHMYGIHASGVTPG</sequence>
<feature type="non-terminal residue" evidence="1">
    <location>
        <position position="231"/>
    </location>
</feature>
<comment type="caution">
    <text evidence="1">The sequence shown here is derived from an EMBL/GenBank/DDBJ whole genome shotgun (WGS) entry which is preliminary data.</text>
</comment>
<dbReference type="SUPFAM" id="SSF50978">
    <property type="entry name" value="WD40 repeat-like"/>
    <property type="match status" value="1"/>
</dbReference>
<dbReference type="InterPro" id="IPR052208">
    <property type="entry name" value="DmX-like/RAVE_component"/>
</dbReference>
<evidence type="ECO:0000313" key="1">
    <source>
        <dbReference type="EMBL" id="CAL4143845.1"/>
    </source>
</evidence>
<evidence type="ECO:0000313" key="2">
    <source>
        <dbReference type="Proteomes" id="UP001497623"/>
    </source>
</evidence>
<dbReference type="InterPro" id="IPR036322">
    <property type="entry name" value="WD40_repeat_dom_sf"/>
</dbReference>
<dbReference type="PANTHER" id="PTHR13950">
    <property type="entry name" value="RABCONNECTIN-RELATED"/>
    <property type="match status" value="1"/>
</dbReference>
<dbReference type="Gene3D" id="2.130.10.10">
    <property type="entry name" value="YVTN repeat-like/Quinoprotein amine dehydrogenase"/>
    <property type="match status" value="1"/>
</dbReference>
<dbReference type="Proteomes" id="UP001497623">
    <property type="component" value="Unassembled WGS sequence"/>
</dbReference>
<organism evidence="1 2">
    <name type="scientific">Meganyctiphanes norvegica</name>
    <name type="common">Northern krill</name>
    <name type="synonym">Thysanopoda norvegica</name>
    <dbReference type="NCBI Taxonomy" id="48144"/>
    <lineage>
        <taxon>Eukaryota</taxon>
        <taxon>Metazoa</taxon>
        <taxon>Ecdysozoa</taxon>
        <taxon>Arthropoda</taxon>
        <taxon>Crustacea</taxon>
        <taxon>Multicrustacea</taxon>
        <taxon>Malacostraca</taxon>
        <taxon>Eumalacostraca</taxon>
        <taxon>Eucarida</taxon>
        <taxon>Euphausiacea</taxon>
        <taxon>Euphausiidae</taxon>
        <taxon>Meganyctiphanes</taxon>
    </lineage>
</organism>
<dbReference type="GO" id="GO:0043291">
    <property type="term" value="C:RAVE complex"/>
    <property type="evidence" value="ECO:0007669"/>
    <property type="project" value="TreeGrafter"/>
</dbReference>
<dbReference type="AlphaFoldDB" id="A0AAV2RUB7"/>
<dbReference type="InterPro" id="IPR001680">
    <property type="entry name" value="WD40_rpt"/>
</dbReference>
<name>A0AAV2RUB7_MEGNR</name>
<dbReference type="EMBL" id="CAXKWB010033819">
    <property type="protein sequence ID" value="CAL4143845.1"/>
    <property type="molecule type" value="Genomic_DNA"/>
</dbReference>
<dbReference type="GO" id="GO:0007035">
    <property type="term" value="P:vacuolar acidification"/>
    <property type="evidence" value="ECO:0007669"/>
    <property type="project" value="TreeGrafter"/>
</dbReference>
<proteinExistence type="predicted"/>
<accession>A0AAV2RUB7</accession>
<protein>
    <submittedName>
        <fullName evidence="1">Uncharacterized protein</fullName>
    </submittedName>
</protein>
<dbReference type="InterPro" id="IPR015943">
    <property type="entry name" value="WD40/YVTN_repeat-like_dom_sf"/>
</dbReference>
<feature type="non-terminal residue" evidence="1">
    <location>
        <position position="1"/>
    </location>
</feature>
<keyword evidence="2" id="KW-1185">Reference proteome</keyword>